<dbReference type="KEGG" id="mym:A176_007080"/>
<dbReference type="AlphaFoldDB" id="A0A0H4X883"/>
<dbReference type="NCBIfam" id="NF041872">
    <property type="entry name" value="EPS_EpsA"/>
    <property type="match status" value="1"/>
</dbReference>
<dbReference type="PATRIC" id="fig|1297742.4.peg.7192"/>
<accession>A0A0H4X883</accession>
<dbReference type="Proteomes" id="UP000009026">
    <property type="component" value="Chromosome"/>
</dbReference>
<dbReference type="GO" id="GO:0016758">
    <property type="term" value="F:hexosyltransferase activity"/>
    <property type="evidence" value="ECO:0007669"/>
    <property type="project" value="TreeGrafter"/>
</dbReference>
<dbReference type="Pfam" id="PF03808">
    <property type="entry name" value="Glyco_tran_WecG"/>
    <property type="match status" value="1"/>
</dbReference>
<dbReference type="EMBL" id="CP012109">
    <property type="protein sequence ID" value="AKQ70168.1"/>
    <property type="molecule type" value="Genomic_DNA"/>
</dbReference>
<organism evidence="3 4">
    <name type="scientific">Pseudomyxococcus hansupus</name>
    <dbReference type="NCBI Taxonomy" id="1297742"/>
    <lineage>
        <taxon>Bacteria</taxon>
        <taxon>Pseudomonadati</taxon>
        <taxon>Myxococcota</taxon>
        <taxon>Myxococcia</taxon>
        <taxon>Myxococcales</taxon>
        <taxon>Cystobacterineae</taxon>
        <taxon>Myxococcaceae</taxon>
        <taxon>Pseudomyxococcus</taxon>
    </lineage>
</organism>
<dbReference type="NCBIfam" id="TIGR00696">
    <property type="entry name" value="wecG_tagA_cpsF"/>
    <property type="match status" value="1"/>
</dbReference>
<dbReference type="PANTHER" id="PTHR34136">
    <property type="match status" value="1"/>
</dbReference>
<dbReference type="RefSeq" id="WP_002638207.1">
    <property type="nucleotide sequence ID" value="NZ_CP012109.1"/>
</dbReference>
<dbReference type="PANTHER" id="PTHR34136:SF1">
    <property type="entry name" value="UDP-N-ACETYL-D-MANNOSAMINURONIC ACID TRANSFERASE"/>
    <property type="match status" value="1"/>
</dbReference>
<dbReference type="CDD" id="cd06533">
    <property type="entry name" value="Glyco_transf_WecG_TagA"/>
    <property type="match status" value="1"/>
</dbReference>
<keyword evidence="4" id="KW-1185">Reference proteome</keyword>
<reference evidence="3 4" key="1">
    <citation type="journal article" date="2016" name="PLoS ONE">
        <title>Complete Genome Sequence and Comparative Genomics of a Novel Myxobacterium Myxococcus hansupus.</title>
        <authorList>
            <person name="Sharma G."/>
            <person name="Narwani T."/>
            <person name="Subramanian S."/>
        </authorList>
    </citation>
    <scope>NUCLEOTIDE SEQUENCE [LARGE SCALE GENOMIC DNA]</scope>
    <source>
        <strain evidence="4">mixupus</strain>
    </source>
</reference>
<dbReference type="STRING" id="1297742.A176_007080"/>
<sequence length="271" mass="29770">MSSAAAPVPPQTPFTTGRARLNIGQLAIDQLTFDEAITEIGRLVDSRQGGYVFTANVDHVVLAEDNAQFREAYSRATISVVDGMPIVWASRAMDVPLPERIAGSDLILPLMKLGAERKWRVFLLGAGPGVAEKVGRIVGEQYGVEVVGWDSPMVRLDGGDAQNDPIVAKIREKDPHLLLVALGSPKQEVWISQVASKLGPTVAIGIGAGLDFIAGTAKRAPVWISRAGFEWLYRLVNEPKRLWRRYILNDSRFATILLREFWQRTGAQKSE</sequence>
<dbReference type="OrthoDB" id="9808602at2"/>
<evidence type="ECO:0000256" key="1">
    <source>
        <dbReference type="ARBA" id="ARBA00022676"/>
    </source>
</evidence>
<keyword evidence="1" id="KW-0328">Glycosyltransferase</keyword>
<name>A0A0H4X883_9BACT</name>
<keyword evidence="2 3" id="KW-0808">Transferase</keyword>
<dbReference type="eggNOG" id="COG1922">
    <property type="taxonomic scope" value="Bacteria"/>
</dbReference>
<proteinExistence type="predicted"/>
<protein>
    <submittedName>
        <fullName evidence="3">N-acetylmannosaminyltransferase</fullName>
    </submittedName>
</protein>
<gene>
    <name evidence="3" type="ORF">A176_007080</name>
</gene>
<evidence type="ECO:0000313" key="4">
    <source>
        <dbReference type="Proteomes" id="UP000009026"/>
    </source>
</evidence>
<dbReference type="InterPro" id="IPR004629">
    <property type="entry name" value="WecG_TagA_CpsF"/>
</dbReference>
<evidence type="ECO:0000313" key="3">
    <source>
        <dbReference type="EMBL" id="AKQ70168.1"/>
    </source>
</evidence>
<evidence type="ECO:0000256" key="2">
    <source>
        <dbReference type="ARBA" id="ARBA00022679"/>
    </source>
</evidence>